<evidence type="ECO:0000313" key="1">
    <source>
        <dbReference type="EMBL" id="KAI3905470.1"/>
    </source>
</evidence>
<proteinExistence type="predicted"/>
<organism evidence="1 2">
    <name type="scientific">Papaver atlanticum</name>
    <dbReference type="NCBI Taxonomy" id="357466"/>
    <lineage>
        <taxon>Eukaryota</taxon>
        <taxon>Viridiplantae</taxon>
        <taxon>Streptophyta</taxon>
        <taxon>Embryophyta</taxon>
        <taxon>Tracheophyta</taxon>
        <taxon>Spermatophyta</taxon>
        <taxon>Magnoliopsida</taxon>
        <taxon>Ranunculales</taxon>
        <taxon>Papaveraceae</taxon>
        <taxon>Papaveroideae</taxon>
        <taxon>Papaver</taxon>
    </lineage>
</organism>
<sequence length="220" mass="26177">MFEVEDGVNNKKPILAQALKDTPSWDFFSPFYTADINSIMTPKWLERINLAIRLLLSGFNKETKKFTYGTSEECSLEAREFALIFKMRRIIKSEDFKRILKSKQQDECRTFLNTKFTPDKEPDCKEKITKTEVENKLRIAAGDESDPEHFVRLFSMWLCAVFFFPDSGTTSFVRKWFPHVLHMDKVSWPDHIVRFFDFEHLKTKRKNRDCYWMHYNATGK</sequence>
<dbReference type="EMBL" id="JAJJMB010010985">
    <property type="protein sequence ID" value="KAI3905470.1"/>
    <property type="molecule type" value="Genomic_DNA"/>
</dbReference>
<keyword evidence="2" id="KW-1185">Reference proteome</keyword>
<gene>
    <name evidence="1" type="ORF">MKW98_013268</name>
</gene>
<name>A0AAD4XE44_9MAGN</name>
<accession>A0AAD4XE44</accession>
<dbReference type="Proteomes" id="UP001202328">
    <property type="component" value="Unassembled WGS sequence"/>
</dbReference>
<comment type="caution">
    <text evidence="1">The sequence shown here is derived from an EMBL/GenBank/DDBJ whole genome shotgun (WGS) entry which is preliminary data.</text>
</comment>
<reference evidence="1" key="1">
    <citation type="submission" date="2022-04" db="EMBL/GenBank/DDBJ databases">
        <title>A functionally conserved STORR gene fusion in Papaver species that diverged 16.8 million years ago.</title>
        <authorList>
            <person name="Catania T."/>
        </authorList>
    </citation>
    <scope>NUCLEOTIDE SEQUENCE</scope>
    <source>
        <strain evidence="1">S-188037</strain>
    </source>
</reference>
<protein>
    <submittedName>
        <fullName evidence="1">Uncharacterized protein</fullName>
    </submittedName>
</protein>
<evidence type="ECO:0000313" key="2">
    <source>
        <dbReference type="Proteomes" id="UP001202328"/>
    </source>
</evidence>
<dbReference type="AlphaFoldDB" id="A0AAD4XE44"/>